<comment type="caution">
    <text evidence="2">The sequence shown here is derived from an EMBL/GenBank/DDBJ whole genome shotgun (WGS) entry which is preliminary data.</text>
</comment>
<reference evidence="2 3" key="1">
    <citation type="submission" date="2024-05" db="EMBL/GenBank/DDBJ databases">
        <title>Roseateles sp. 2.12 16S ribosomal RNA gene Genome sequencing and assembly.</title>
        <authorList>
            <person name="Woo H."/>
        </authorList>
    </citation>
    <scope>NUCLEOTIDE SEQUENCE [LARGE SCALE GENOMIC DNA]</scope>
    <source>
        <strain evidence="2 3">2.12</strain>
    </source>
</reference>
<dbReference type="EMBL" id="JBDPZC010000013">
    <property type="protein sequence ID" value="MEO3715357.1"/>
    <property type="molecule type" value="Genomic_DNA"/>
</dbReference>
<keyword evidence="3" id="KW-1185">Reference proteome</keyword>
<keyword evidence="2" id="KW-0808">Transferase</keyword>
<dbReference type="InterPro" id="IPR038740">
    <property type="entry name" value="BioF2-like_GNAT_dom"/>
</dbReference>
<dbReference type="Gene3D" id="3.40.630.30">
    <property type="match status" value="1"/>
</dbReference>
<sequence length="432" mass="47885">MGGAKVLKQVDISSAEVGAWACRTDAPAASQAGPRRTGASDAARLQPYRVQWETEREHDPVFLREWQALMAASSGPEPIYQSPEFLQYIRATSQDRAEVEILTVRDAADGRLLALTPIRYRDLAMGLQVRYWRMKLGSLHVGTVMGSGVLGEESPAVLECMVRFLLAERPRVVALSLPALPQQSLSQQSLHQLSASQRDLGICVLNGWRECHKIPLPGDFNAYLAQFGSKHRYNLKRQIRLLREHAPLELLRIDQPGSLDQLAAAIERLAPPEVKAVLISREKFAAMARLGMLRCYVLQSGGVPVAALIATQYGETLHLHNVLTDPAMLRFSIGTSILYLAIEDLCSEGRFSAIDLGYSSPSHSHQSSNRVEIRGHLLLYKASLRTSALCLAERLFGEWLERAKGWHQALKGWRARRDAARGAKAEKVTKAS</sequence>
<name>A0ABV0GJU2_9BURK</name>
<evidence type="ECO:0000313" key="3">
    <source>
        <dbReference type="Proteomes" id="UP001462640"/>
    </source>
</evidence>
<dbReference type="InterPro" id="IPR016181">
    <property type="entry name" value="Acyl_CoA_acyltransferase"/>
</dbReference>
<keyword evidence="2" id="KW-0012">Acyltransferase</keyword>
<proteinExistence type="predicted"/>
<dbReference type="Pfam" id="PF13480">
    <property type="entry name" value="Acetyltransf_6"/>
    <property type="match status" value="1"/>
</dbReference>
<protein>
    <submittedName>
        <fullName evidence="2">GNAT family N-acetyltransferase</fullName>
        <ecNumber evidence="2">2.3.1.-</ecNumber>
    </submittedName>
</protein>
<dbReference type="Proteomes" id="UP001462640">
    <property type="component" value="Unassembled WGS sequence"/>
</dbReference>
<accession>A0ABV0GJU2</accession>
<dbReference type="GO" id="GO:0016746">
    <property type="term" value="F:acyltransferase activity"/>
    <property type="evidence" value="ECO:0007669"/>
    <property type="project" value="UniProtKB-KW"/>
</dbReference>
<evidence type="ECO:0000259" key="1">
    <source>
        <dbReference type="Pfam" id="PF13480"/>
    </source>
</evidence>
<organism evidence="2 3">
    <name type="scientific">Roseateles flavus</name>
    <dbReference type="NCBI Taxonomy" id="3149041"/>
    <lineage>
        <taxon>Bacteria</taxon>
        <taxon>Pseudomonadati</taxon>
        <taxon>Pseudomonadota</taxon>
        <taxon>Betaproteobacteria</taxon>
        <taxon>Burkholderiales</taxon>
        <taxon>Sphaerotilaceae</taxon>
        <taxon>Roseateles</taxon>
    </lineage>
</organism>
<gene>
    <name evidence="2" type="ORF">ABDJ40_21515</name>
</gene>
<dbReference type="RefSeq" id="WP_347612751.1">
    <property type="nucleotide sequence ID" value="NZ_JBDPZC010000013.1"/>
</dbReference>
<dbReference type="EC" id="2.3.1.-" evidence="2"/>
<evidence type="ECO:0000313" key="2">
    <source>
        <dbReference type="EMBL" id="MEO3715357.1"/>
    </source>
</evidence>
<dbReference type="SUPFAM" id="SSF55729">
    <property type="entry name" value="Acyl-CoA N-acyltransferases (Nat)"/>
    <property type="match status" value="1"/>
</dbReference>
<feature type="domain" description="BioF2-like acetyltransferase" evidence="1">
    <location>
        <begin position="229"/>
        <end position="358"/>
    </location>
</feature>